<comment type="subcellular location">
    <subcellularLocation>
        <location evidence="1">Mitochondrion</location>
    </subcellularLocation>
</comment>
<dbReference type="Proteomes" id="UP000007148">
    <property type="component" value="Unassembled WGS sequence"/>
</dbReference>
<dbReference type="Gene3D" id="3.30.160.20">
    <property type="match status" value="1"/>
</dbReference>
<accession>G4T690</accession>
<evidence type="ECO:0000256" key="1">
    <source>
        <dbReference type="ARBA" id="ARBA00004173"/>
    </source>
</evidence>
<dbReference type="PANTHER" id="PTHR46203">
    <property type="entry name" value="PROBABLE PEPTIDE CHAIN RELEASE FACTOR C12ORF65"/>
    <property type="match status" value="1"/>
</dbReference>
<name>G4T690_SERID</name>
<feature type="compositionally biased region" description="Basic and acidic residues" evidence="5">
    <location>
        <begin position="256"/>
        <end position="265"/>
    </location>
</feature>
<dbReference type="HOGENOM" id="CLU_1015846_0_0_1"/>
<dbReference type="InterPro" id="IPR045853">
    <property type="entry name" value="Pep_chain_release_fac_I_sf"/>
</dbReference>
<evidence type="ECO:0000259" key="6">
    <source>
        <dbReference type="Pfam" id="PF00472"/>
    </source>
</evidence>
<evidence type="ECO:0000256" key="2">
    <source>
        <dbReference type="ARBA" id="ARBA00010835"/>
    </source>
</evidence>
<keyword evidence="4" id="KW-0496">Mitochondrion</keyword>
<dbReference type="OMA" id="ACQETRS"/>
<dbReference type="EMBL" id="CAFZ01000006">
    <property type="protein sequence ID" value="CCA66862.1"/>
    <property type="molecule type" value="Genomic_DNA"/>
</dbReference>
<evidence type="ECO:0000256" key="4">
    <source>
        <dbReference type="ARBA" id="ARBA00023128"/>
    </source>
</evidence>
<dbReference type="GO" id="GO:0003747">
    <property type="term" value="F:translation release factor activity"/>
    <property type="evidence" value="ECO:0007669"/>
    <property type="project" value="InterPro"/>
</dbReference>
<protein>
    <submittedName>
        <fullName evidence="7">Related to polypeptide chain release factors</fullName>
    </submittedName>
</protein>
<dbReference type="InParanoid" id="G4T690"/>
<dbReference type="STRING" id="1109443.G4T690"/>
<evidence type="ECO:0000256" key="5">
    <source>
        <dbReference type="SAM" id="MobiDB-lite"/>
    </source>
</evidence>
<sequence length="265" mass="29639">MSAITPQLRASARAAYRSIHRAANKAFMGDPEIRKAFAVKTRFDFVSASAETDPAAYKESVKLANEIAEVLTKNIVQGRRNDDGVYRLRITKDTELGSNETIKNPAPMERPSRARRRAKEAATMCCGSSSNTDTTLAEPKSSTLNYSALKKASREREIPALNEDDLEESFVKGGGPGGQCINKRSTNVDLLHIPSGLRIQCQETRSLQENRRIARKLLARKLDELYNPGLSREALLDAKVRERKRRKAKKARKRAREVPKDIEDS</sequence>
<keyword evidence="3" id="KW-0809">Transit peptide</keyword>
<dbReference type="eggNOG" id="KOG2726">
    <property type="taxonomic scope" value="Eukaryota"/>
</dbReference>
<evidence type="ECO:0000256" key="3">
    <source>
        <dbReference type="ARBA" id="ARBA00022946"/>
    </source>
</evidence>
<dbReference type="Pfam" id="PF00472">
    <property type="entry name" value="RF-1"/>
    <property type="match status" value="1"/>
</dbReference>
<dbReference type="InterPro" id="IPR000352">
    <property type="entry name" value="Pep_chain_release_fac_I"/>
</dbReference>
<dbReference type="InterPro" id="IPR052405">
    <property type="entry name" value="Mito_Transl_Release_Factor"/>
</dbReference>
<feature type="region of interest" description="Disordered" evidence="5">
    <location>
        <begin position="241"/>
        <end position="265"/>
    </location>
</feature>
<dbReference type="GO" id="GO:0005739">
    <property type="term" value="C:mitochondrion"/>
    <property type="evidence" value="ECO:0007669"/>
    <property type="project" value="UniProtKB-SubCell"/>
</dbReference>
<reference evidence="7 8" key="1">
    <citation type="journal article" date="2011" name="PLoS Pathog.">
        <title>Endophytic Life Strategies Decoded by Genome and Transcriptome Analyses of the Mutualistic Root Symbiont Piriformospora indica.</title>
        <authorList>
            <person name="Zuccaro A."/>
            <person name="Lahrmann U."/>
            <person name="Guldener U."/>
            <person name="Langen G."/>
            <person name="Pfiffi S."/>
            <person name="Biedenkopf D."/>
            <person name="Wong P."/>
            <person name="Samans B."/>
            <person name="Grimm C."/>
            <person name="Basiewicz M."/>
            <person name="Murat C."/>
            <person name="Martin F."/>
            <person name="Kogel K.H."/>
        </authorList>
    </citation>
    <scope>NUCLEOTIDE SEQUENCE [LARGE SCALE GENOMIC DNA]</scope>
    <source>
        <strain evidence="7 8">DSM 11827</strain>
    </source>
</reference>
<proteinExistence type="inferred from homology"/>
<dbReference type="SUPFAM" id="SSF75620">
    <property type="entry name" value="Release factor"/>
    <property type="match status" value="1"/>
</dbReference>
<keyword evidence="8" id="KW-1185">Reference proteome</keyword>
<dbReference type="InterPro" id="IPR045298">
    <property type="entry name" value="Complex1_LYR_LYRM7"/>
</dbReference>
<dbReference type="PANTHER" id="PTHR46203:SF1">
    <property type="entry name" value="MITOCHONDRIAL TRANSLATION RELEASE FACTOR IN RESCUE"/>
    <property type="match status" value="1"/>
</dbReference>
<evidence type="ECO:0000313" key="7">
    <source>
        <dbReference type="EMBL" id="CCA66862.1"/>
    </source>
</evidence>
<comment type="caution">
    <text evidence="7">The sequence shown here is derived from an EMBL/GenBank/DDBJ whole genome shotgun (WGS) entry which is preliminary data.</text>
</comment>
<gene>
    <name evidence="7" type="ORF">PIIN_00623</name>
</gene>
<comment type="similarity">
    <text evidence="2">Belongs to the prokaryotic/mitochondrial release factor family.</text>
</comment>
<evidence type="ECO:0000313" key="8">
    <source>
        <dbReference type="Proteomes" id="UP000007148"/>
    </source>
</evidence>
<organism evidence="7 8">
    <name type="scientific">Serendipita indica (strain DSM 11827)</name>
    <name type="common">Root endophyte fungus</name>
    <name type="synonym">Piriformospora indica</name>
    <dbReference type="NCBI Taxonomy" id="1109443"/>
    <lineage>
        <taxon>Eukaryota</taxon>
        <taxon>Fungi</taxon>
        <taxon>Dikarya</taxon>
        <taxon>Basidiomycota</taxon>
        <taxon>Agaricomycotina</taxon>
        <taxon>Agaricomycetes</taxon>
        <taxon>Sebacinales</taxon>
        <taxon>Serendipitaceae</taxon>
        <taxon>Serendipita</taxon>
    </lineage>
</organism>
<dbReference type="GO" id="GO:0034551">
    <property type="term" value="P:mitochondrial respiratory chain complex III assembly"/>
    <property type="evidence" value="ECO:0007669"/>
    <property type="project" value="InterPro"/>
</dbReference>
<dbReference type="CDD" id="cd20267">
    <property type="entry name" value="Complex1_LYR_LYRM7"/>
    <property type="match status" value="1"/>
</dbReference>
<feature type="domain" description="Prokaryotic-type class I peptide chain release factors" evidence="6">
    <location>
        <begin position="160"/>
        <end position="254"/>
    </location>
</feature>
<dbReference type="OrthoDB" id="277888at2759"/>
<dbReference type="GO" id="GO:0032543">
    <property type="term" value="P:mitochondrial translation"/>
    <property type="evidence" value="ECO:0007669"/>
    <property type="project" value="UniProtKB-ARBA"/>
</dbReference>
<feature type="compositionally biased region" description="Basic residues" evidence="5">
    <location>
        <begin position="241"/>
        <end position="255"/>
    </location>
</feature>
<dbReference type="AlphaFoldDB" id="G4T690"/>